<evidence type="ECO:0000313" key="1">
    <source>
        <dbReference type="EnsemblMetazoa" id="OVOC10961.1"/>
    </source>
</evidence>
<reference evidence="1" key="2">
    <citation type="submission" date="2022-06" db="UniProtKB">
        <authorList>
            <consortium name="EnsemblMetazoa"/>
        </authorList>
    </citation>
    <scope>IDENTIFICATION</scope>
</reference>
<dbReference type="EMBL" id="CMVM020000346">
    <property type="status" value="NOT_ANNOTATED_CDS"/>
    <property type="molecule type" value="Genomic_DNA"/>
</dbReference>
<dbReference type="Proteomes" id="UP000024404">
    <property type="component" value="Unassembled WGS sequence"/>
</dbReference>
<reference evidence="2" key="1">
    <citation type="submission" date="2013-10" db="EMBL/GenBank/DDBJ databases">
        <title>Genome sequencing of Onchocerca volvulus.</title>
        <authorList>
            <person name="Cotton J."/>
            <person name="Tsai J."/>
            <person name="Stanley E."/>
            <person name="Tracey A."/>
            <person name="Holroyd N."/>
            <person name="Lustigman S."/>
            <person name="Berriman M."/>
        </authorList>
    </citation>
    <scope>NUCLEOTIDE SEQUENCE</scope>
</reference>
<name>A0A8R1TK35_ONCVO</name>
<evidence type="ECO:0000313" key="2">
    <source>
        <dbReference type="Proteomes" id="UP000024404"/>
    </source>
</evidence>
<sequence>MVGETVLNDENDERSQVTKYKLVEIIANSFEQECNFVEIRKASGGTAGIKVDKPMHTHDIWMEIPDFFIVRSPNKSFGQLKT</sequence>
<organism evidence="1 2">
    <name type="scientific">Onchocerca volvulus</name>
    <dbReference type="NCBI Taxonomy" id="6282"/>
    <lineage>
        <taxon>Eukaryota</taxon>
        <taxon>Metazoa</taxon>
        <taxon>Ecdysozoa</taxon>
        <taxon>Nematoda</taxon>
        <taxon>Chromadorea</taxon>
        <taxon>Rhabditida</taxon>
        <taxon>Spirurina</taxon>
        <taxon>Spiruromorpha</taxon>
        <taxon>Filarioidea</taxon>
        <taxon>Onchocercidae</taxon>
        <taxon>Onchocerca</taxon>
    </lineage>
</organism>
<proteinExistence type="predicted"/>
<accession>A0A8R1TK35</accession>
<protein>
    <submittedName>
        <fullName evidence="1">Uncharacterized protein</fullName>
    </submittedName>
</protein>
<keyword evidence="2" id="KW-1185">Reference proteome</keyword>
<dbReference type="AlphaFoldDB" id="A0A8R1TK35"/>
<dbReference type="EnsemblMetazoa" id="OVOC10961.1">
    <property type="protein sequence ID" value="OVOC10961.1"/>
    <property type="gene ID" value="WBGene00247770"/>
</dbReference>